<accession>A0AAD7XHX5</accession>
<dbReference type="InterPro" id="IPR006869">
    <property type="entry name" value="DUF547"/>
</dbReference>
<dbReference type="Proteomes" id="UP001230188">
    <property type="component" value="Unassembled WGS sequence"/>
</dbReference>
<feature type="chain" id="PRO_5042046284" description="DUF547 domain-containing protein" evidence="1">
    <location>
        <begin position="19"/>
        <end position="284"/>
    </location>
</feature>
<dbReference type="AlphaFoldDB" id="A0AAD7XHX5"/>
<keyword evidence="4" id="KW-1185">Reference proteome</keyword>
<protein>
    <recommendedName>
        <fullName evidence="2">DUF547 domain-containing protein</fullName>
    </recommendedName>
</protein>
<name>A0AAD7XHX5_9STRA</name>
<evidence type="ECO:0000259" key="2">
    <source>
        <dbReference type="Pfam" id="PF04784"/>
    </source>
</evidence>
<gene>
    <name evidence="3" type="ORF">CTAYLR_008655</name>
</gene>
<reference evidence="3" key="1">
    <citation type="submission" date="2023-01" db="EMBL/GenBank/DDBJ databases">
        <title>Metagenome sequencing of chrysophaentin producing Chrysophaeum taylorii.</title>
        <authorList>
            <person name="Davison J."/>
            <person name="Bewley C."/>
        </authorList>
    </citation>
    <scope>NUCLEOTIDE SEQUENCE</scope>
    <source>
        <strain evidence="3">NIES-1699</strain>
    </source>
</reference>
<keyword evidence="1" id="KW-0732">Signal</keyword>
<feature type="signal peptide" evidence="1">
    <location>
        <begin position="1"/>
        <end position="18"/>
    </location>
</feature>
<sequence>MITLLLAGSLLWLEDAYLKPYYALEKMLASRSIPAVPSTATLQRFDDPAVIANQGERVDHALWDSVLRAHVVDGLVDYEGMAADPRLGEYLDLIAAVDADKLGPLEKLALYMNAYNALCCRVITTRKPEKSILDLSTKTTQIWDQPVGSVAGVEVSLNDVEHTFLRFQWDEPAIHACIVCASSSCPSLASFAFTGDHTLPDVMRSRLAAFFSDETKGLKLDPQRDVATFSRILLWFADDFASGGGPVRFARSAAPEPAALFDSMSPHPRLRYFDYDWALNNQRP</sequence>
<dbReference type="EMBL" id="JAQMWT010000642">
    <property type="protein sequence ID" value="KAJ8598799.1"/>
    <property type="molecule type" value="Genomic_DNA"/>
</dbReference>
<evidence type="ECO:0000313" key="4">
    <source>
        <dbReference type="Proteomes" id="UP001230188"/>
    </source>
</evidence>
<dbReference type="Pfam" id="PF04784">
    <property type="entry name" value="DUF547"/>
    <property type="match status" value="1"/>
</dbReference>
<organism evidence="3 4">
    <name type="scientific">Chrysophaeum taylorii</name>
    <dbReference type="NCBI Taxonomy" id="2483200"/>
    <lineage>
        <taxon>Eukaryota</taxon>
        <taxon>Sar</taxon>
        <taxon>Stramenopiles</taxon>
        <taxon>Ochrophyta</taxon>
        <taxon>Pelagophyceae</taxon>
        <taxon>Pelagomonadales</taxon>
        <taxon>Pelagomonadaceae</taxon>
        <taxon>Chrysophaeum</taxon>
    </lineage>
</organism>
<evidence type="ECO:0000256" key="1">
    <source>
        <dbReference type="SAM" id="SignalP"/>
    </source>
</evidence>
<comment type="caution">
    <text evidence="3">The sequence shown here is derived from an EMBL/GenBank/DDBJ whole genome shotgun (WGS) entry which is preliminary data.</text>
</comment>
<evidence type="ECO:0000313" key="3">
    <source>
        <dbReference type="EMBL" id="KAJ8598799.1"/>
    </source>
</evidence>
<proteinExistence type="predicted"/>
<feature type="domain" description="DUF547" evidence="2">
    <location>
        <begin position="104"/>
        <end position="196"/>
    </location>
</feature>